<proteinExistence type="predicted"/>
<dbReference type="EMBL" id="MN740028">
    <property type="protein sequence ID" value="QHT84920.1"/>
    <property type="molecule type" value="Genomic_DNA"/>
</dbReference>
<organism evidence="2">
    <name type="scientific">viral metagenome</name>
    <dbReference type="NCBI Taxonomy" id="1070528"/>
    <lineage>
        <taxon>unclassified sequences</taxon>
        <taxon>metagenomes</taxon>
        <taxon>organismal metagenomes</taxon>
    </lineage>
</organism>
<accession>A0A6C0HWX0</accession>
<keyword evidence="1" id="KW-0472">Membrane</keyword>
<sequence>MSNFIETNYVGIFLVVALVICLITLFTITNIDLNTHPTYKLVDTATIETMDNMFEPSTSFCNEYVGQSERLEEACSKLTEKNCKNISCCGLLNGNKCVAGGANGPTYKTDDNNMPISVNSYYYMGKLVG</sequence>
<reference evidence="2" key="1">
    <citation type="journal article" date="2020" name="Nature">
        <title>Giant virus diversity and host interactions through global metagenomics.</title>
        <authorList>
            <person name="Schulz F."/>
            <person name="Roux S."/>
            <person name="Paez-Espino D."/>
            <person name="Jungbluth S."/>
            <person name="Walsh D.A."/>
            <person name="Denef V.J."/>
            <person name="McMahon K.D."/>
            <person name="Konstantinidis K.T."/>
            <person name="Eloe-Fadrosh E.A."/>
            <person name="Kyrpides N.C."/>
            <person name="Woyke T."/>
        </authorList>
    </citation>
    <scope>NUCLEOTIDE SEQUENCE</scope>
    <source>
        <strain evidence="2">GVMAG-M-3300023184-178</strain>
    </source>
</reference>
<evidence type="ECO:0000256" key="1">
    <source>
        <dbReference type="SAM" id="Phobius"/>
    </source>
</evidence>
<name>A0A6C0HWX0_9ZZZZ</name>
<evidence type="ECO:0000313" key="2">
    <source>
        <dbReference type="EMBL" id="QHT84920.1"/>
    </source>
</evidence>
<dbReference type="AlphaFoldDB" id="A0A6C0HWX0"/>
<protein>
    <submittedName>
        <fullName evidence="2">Uncharacterized protein</fullName>
    </submittedName>
</protein>
<feature type="transmembrane region" description="Helical" evidence="1">
    <location>
        <begin position="12"/>
        <end position="31"/>
    </location>
</feature>
<keyword evidence="1" id="KW-1133">Transmembrane helix</keyword>
<keyword evidence="1" id="KW-0812">Transmembrane</keyword>